<evidence type="ECO:0008006" key="6">
    <source>
        <dbReference type="Google" id="ProtNLM"/>
    </source>
</evidence>
<feature type="compositionally biased region" description="Polar residues" evidence="1">
    <location>
        <begin position="160"/>
        <end position="169"/>
    </location>
</feature>
<proteinExistence type="predicted"/>
<feature type="region of interest" description="Disordered" evidence="1">
    <location>
        <begin position="138"/>
        <end position="169"/>
    </location>
</feature>
<dbReference type="EMBL" id="AGEL01000014">
    <property type="protein sequence ID" value="EHO15782.1"/>
    <property type="molecule type" value="Genomic_DNA"/>
</dbReference>
<dbReference type="Proteomes" id="UP000018466">
    <property type="component" value="Unassembled WGS sequence"/>
</dbReference>
<comment type="caution">
    <text evidence="4">The sequence shown here is derived from an EMBL/GenBank/DDBJ whole genome shotgun (WGS) entry which is preliminary data.</text>
</comment>
<dbReference type="InterPro" id="IPR010724">
    <property type="entry name" value="RepA_N"/>
</dbReference>
<dbReference type="GeneID" id="86941423"/>
<dbReference type="Pfam" id="PF06970">
    <property type="entry name" value="RepA_N"/>
    <property type="match status" value="1"/>
</dbReference>
<gene>
    <name evidence="4" type="ORF">HMPREF9623_01693</name>
</gene>
<dbReference type="InterPro" id="IPR046059">
    <property type="entry name" value="DUF6017"/>
</dbReference>
<protein>
    <recommendedName>
        <fullName evidence="6">Replication initiator A N-terminal domain-containing protein</fullName>
    </recommendedName>
</protein>
<feature type="domain" description="DUF6017" evidence="3">
    <location>
        <begin position="182"/>
        <end position="303"/>
    </location>
</feature>
<evidence type="ECO:0000259" key="2">
    <source>
        <dbReference type="Pfam" id="PF06970"/>
    </source>
</evidence>
<evidence type="ECO:0000256" key="1">
    <source>
        <dbReference type="SAM" id="MobiDB-lite"/>
    </source>
</evidence>
<name>A0AA37DFK8_9FIRM</name>
<evidence type="ECO:0000313" key="5">
    <source>
        <dbReference type="Proteomes" id="UP000018466"/>
    </source>
</evidence>
<accession>A0AA37DFK8</accession>
<dbReference type="RefSeq" id="WP_009533525.1">
    <property type="nucleotide sequence ID" value="NZ_JH590864.1"/>
</dbReference>
<feature type="domain" description="Replication initiator A N-terminal" evidence="2">
    <location>
        <begin position="19"/>
        <end position="93"/>
    </location>
</feature>
<dbReference type="AlphaFoldDB" id="A0AA37DFK8"/>
<reference evidence="4 5" key="1">
    <citation type="submission" date="2011-10" db="EMBL/GenBank/DDBJ databases">
        <title>The Genome Sequence of Lachnospiraceae bacterium ACC2.</title>
        <authorList>
            <consortium name="The Broad Institute Genome Sequencing Platform"/>
            <person name="Earl A."/>
            <person name="Ward D."/>
            <person name="Feldgarden M."/>
            <person name="Gevers D."/>
            <person name="Sizova M."/>
            <person name="Hazen A."/>
            <person name="Epstein S."/>
            <person name="Young S.K."/>
            <person name="Zeng Q."/>
            <person name="Gargeya S."/>
            <person name="Fitzgerald M."/>
            <person name="Haas B."/>
            <person name="Abouelleil A."/>
            <person name="Alvarado L."/>
            <person name="Arachchi H.M."/>
            <person name="Berlin A."/>
            <person name="Brown A."/>
            <person name="Chapman S.B."/>
            <person name="Chen Z."/>
            <person name="Dunbar C."/>
            <person name="Freedman E."/>
            <person name="Gearin G."/>
            <person name="Goldberg J."/>
            <person name="Griggs A."/>
            <person name="Gujja S."/>
            <person name="Heiman D."/>
            <person name="Howarth C."/>
            <person name="Larson L."/>
            <person name="Lui A."/>
            <person name="MacDonald P.J.P."/>
            <person name="Montmayeur A."/>
            <person name="Murphy C."/>
            <person name="Neiman D."/>
            <person name="Pearson M."/>
            <person name="Priest M."/>
            <person name="Roberts A."/>
            <person name="Saif S."/>
            <person name="Shea T."/>
            <person name="Shenoy N."/>
            <person name="Sisk P."/>
            <person name="Stolte C."/>
            <person name="Sykes S."/>
            <person name="Wortman J."/>
            <person name="Nusbaum C."/>
            <person name="Birren B."/>
        </authorList>
    </citation>
    <scope>NUCLEOTIDE SEQUENCE [LARGE SCALE GENOMIC DNA]</scope>
    <source>
        <strain evidence="4 5">ACC2</strain>
    </source>
</reference>
<keyword evidence="5" id="KW-1185">Reference proteome</keyword>
<evidence type="ECO:0000259" key="3">
    <source>
        <dbReference type="Pfam" id="PF19481"/>
    </source>
</evidence>
<evidence type="ECO:0000313" key="4">
    <source>
        <dbReference type="EMBL" id="EHO15782.1"/>
    </source>
</evidence>
<dbReference type="Pfam" id="PF19481">
    <property type="entry name" value="DUF6017"/>
    <property type="match status" value="1"/>
</dbReference>
<organism evidence="4 5">
    <name type="scientific">Stomatobaculum longum</name>
    <dbReference type="NCBI Taxonomy" id="796942"/>
    <lineage>
        <taxon>Bacteria</taxon>
        <taxon>Bacillati</taxon>
        <taxon>Bacillota</taxon>
        <taxon>Clostridia</taxon>
        <taxon>Lachnospirales</taxon>
        <taxon>Lachnospiraceae</taxon>
        <taxon>Stomatobaculum</taxon>
    </lineage>
</organism>
<feature type="compositionally biased region" description="Polar residues" evidence="1">
    <location>
        <begin position="138"/>
        <end position="147"/>
    </location>
</feature>
<sequence length="307" mass="35260">MDDQIRFGYFTGKESEMLTFYRVPKLLITSDYFEKVSNDAKMLYGLMLDRMSLSAKNGWIDAESRVYIYFSIEDTMSLLRIGRNKAVKIMSELDEKTGIGLIERKRPGQGKPALIYVKNFWKGDGKSGSEVYISNFQKSQNQTSGSPESKPLGVPKGDPNKNNINNTESSKTSYLIRSVDVDKTPQTDVAGYSELIKDNIDYPSLLQRYPYEQDNVEEIYELILETVLSQKDRICIARDSYPAELVRSRFLKLRCDHVEYVLDRMKKNTTRVCNIKKYLLAALFNAPATIGNYYQAEVNYDMMHPVV</sequence>